<dbReference type="Gene3D" id="1.20.1250.20">
    <property type="entry name" value="MFS general substrate transporter like domains"/>
    <property type="match status" value="1"/>
</dbReference>
<dbReference type="RefSeq" id="WP_053401322.1">
    <property type="nucleotide sequence ID" value="NZ_LILC01000013.1"/>
</dbReference>
<feature type="transmembrane region" description="Helical" evidence="7">
    <location>
        <begin position="314"/>
        <end position="335"/>
    </location>
</feature>
<feature type="region of interest" description="Disordered" evidence="6">
    <location>
        <begin position="520"/>
        <end position="543"/>
    </location>
</feature>
<dbReference type="SUPFAM" id="SSF103473">
    <property type="entry name" value="MFS general substrate transporter"/>
    <property type="match status" value="1"/>
</dbReference>
<protein>
    <submittedName>
        <fullName evidence="9">MFS transporter</fullName>
    </submittedName>
</protein>
<dbReference type="Pfam" id="PF07690">
    <property type="entry name" value="MFS_1"/>
    <property type="match status" value="1"/>
</dbReference>
<dbReference type="InterPro" id="IPR036259">
    <property type="entry name" value="MFS_trans_sf"/>
</dbReference>
<dbReference type="AlphaFoldDB" id="A0A0M0L594"/>
<feature type="domain" description="Major facilitator superfamily (MFS) profile" evidence="8">
    <location>
        <begin position="21"/>
        <end position="517"/>
    </location>
</feature>
<feature type="transmembrane region" description="Helical" evidence="7">
    <location>
        <begin position="370"/>
        <end position="394"/>
    </location>
</feature>
<evidence type="ECO:0000313" key="9">
    <source>
        <dbReference type="EMBL" id="KOO46250.1"/>
    </source>
</evidence>
<keyword evidence="4 7" id="KW-1133">Transmembrane helix</keyword>
<feature type="transmembrane region" description="Helical" evidence="7">
    <location>
        <begin position="57"/>
        <end position="76"/>
    </location>
</feature>
<evidence type="ECO:0000256" key="2">
    <source>
        <dbReference type="ARBA" id="ARBA00022448"/>
    </source>
</evidence>
<feature type="transmembrane region" description="Helical" evidence="7">
    <location>
        <begin position="495"/>
        <end position="514"/>
    </location>
</feature>
<feature type="transmembrane region" description="Helical" evidence="7">
    <location>
        <begin position="173"/>
        <end position="196"/>
    </location>
</feature>
<dbReference type="Proteomes" id="UP000037558">
    <property type="component" value="Unassembled WGS sequence"/>
</dbReference>
<keyword evidence="5 7" id="KW-0472">Membrane</keyword>
<dbReference type="InterPro" id="IPR011701">
    <property type="entry name" value="MFS"/>
</dbReference>
<dbReference type="PROSITE" id="PS50850">
    <property type="entry name" value="MFS"/>
    <property type="match status" value="1"/>
</dbReference>
<evidence type="ECO:0000256" key="1">
    <source>
        <dbReference type="ARBA" id="ARBA00004651"/>
    </source>
</evidence>
<feature type="transmembrane region" description="Helical" evidence="7">
    <location>
        <begin position="406"/>
        <end position="427"/>
    </location>
</feature>
<comment type="caution">
    <text evidence="9">The sequence shown here is derived from an EMBL/GenBank/DDBJ whole genome shotgun (WGS) entry which is preliminary data.</text>
</comment>
<dbReference type="GO" id="GO:0005886">
    <property type="term" value="C:plasma membrane"/>
    <property type="evidence" value="ECO:0007669"/>
    <property type="project" value="UniProtKB-SubCell"/>
</dbReference>
<feature type="transmembrane region" description="Helical" evidence="7">
    <location>
        <begin position="120"/>
        <end position="138"/>
    </location>
</feature>
<dbReference type="PATRIC" id="fig|284581.3.peg.2161"/>
<dbReference type="PANTHER" id="PTHR23501">
    <property type="entry name" value="MAJOR FACILITATOR SUPERFAMILY"/>
    <property type="match status" value="1"/>
</dbReference>
<feature type="transmembrane region" description="Helical" evidence="7">
    <location>
        <begin position="145"/>
        <end position="167"/>
    </location>
</feature>
<reference evidence="10" key="1">
    <citation type="submission" date="2015-08" db="EMBL/GenBank/DDBJ databases">
        <title>Fjat-14210 dsm16467.</title>
        <authorList>
            <person name="Liu B."/>
            <person name="Wang J."/>
            <person name="Zhu Y."/>
            <person name="Liu G."/>
            <person name="Chen Q."/>
            <person name="Chen Z."/>
            <person name="Lan J."/>
            <person name="Che J."/>
            <person name="Ge C."/>
            <person name="Shi H."/>
            <person name="Pan Z."/>
            <person name="Liu X."/>
        </authorList>
    </citation>
    <scope>NUCLEOTIDE SEQUENCE [LARGE SCALE GENOMIC DNA]</scope>
    <source>
        <strain evidence="10">DSM 16467</strain>
    </source>
</reference>
<name>A0A0M0L594_9BACI</name>
<dbReference type="GO" id="GO:0022857">
    <property type="term" value="F:transmembrane transporter activity"/>
    <property type="evidence" value="ECO:0007669"/>
    <property type="project" value="InterPro"/>
</dbReference>
<feature type="transmembrane region" description="Helical" evidence="7">
    <location>
        <begin position="240"/>
        <end position="258"/>
    </location>
</feature>
<organism evidence="9 10">
    <name type="scientific">Priestia koreensis</name>
    <dbReference type="NCBI Taxonomy" id="284581"/>
    <lineage>
        <taxon>Bacteria</taxon>
        <taxon>Bacillati</taxon>
        <taxon>Bacillota</taxon>
        <taxon>Bacilli</taxon>
        <taxon>Bacillales</taxon>
        <taxon>Bacillaceae</taxon>
        <taxon>Priestia</taxon>
    </lineage>
</organism>
<accession>A0A0M0L594</accession>
<keyword evidence="2" id="KW-0813">Transport</keyword>
<evidence type="ECO:0000256" key="6">
    <source>
        <dbReference type="SAM" id="MobiDB-lite"/>
    </source>
</evidence>
<evidence type="ECO:0000256" key="5">
    <source>
        <dbReference type="ARBA" id="ARBA00023136"/>
    </source>
</evidence>
<evidence type="ECO:0000256" key="3">
    <source>
        <dbReference type="ARBA" id="ARBA00022692"/>
    </source>
</evidence>
<evidence type="ECO:0000256" key="7">
    <source>
        <dbReference type="SAM" id="Phobius"/>
    </source>
</evidence>
<evidence type="ECO:0000259" key="8">
    <source>
        <dbReference type="PROSITE" id="PS50850"/>
    </source>
</evidence>
<evidence type="ECO:0000256" key="4">
    <source>
        <dbReference type="ARBA" id="ARBA00022989"/>
    </source>
</evidence>
<feature type="transmembrane region" description="Helical" evidence="7">
    <location>
        <begin position="279"/>
        <end position="302"/>
    </location>
</feature>
<sequence length="543" mass="58945">MSQTQTAPAERKKFSIPKYLVITMLTILAVGPQYFTNLAYSVNQIVVQGGLNLNGNIILYPSILSNLAFALGVPLGRVLSRRYGLRPTYLVLIFAFLVGSILNTFSADIGLLIAGRSIQGLTAGMLFLTIIPATLISFPGHIRNFFLFFVISGLFGSSAVGAFFGALSLSVDAWRWLFSLNIITAVICLVVGLIVLPKPTEKELDTRPIDKTGVFLLTVITLVTISPLLNLQQKGFDSLYVWPFLVIDVILLGLFINVDSRVSNPLVPLHSLWSWKAMSGATMAIVGHLLLVVAIAGINGILRNILDIPFRNLSIFYLWFFIGIVVSALICTFLYDVVGAGTLGIIGSIIIIVLGIDWIHVGFSTSITTLYAQIAFLGIGISMALVSGALGTALAGDLHYASDRSVSLHSVRNFLGALITPVVAWFITTRNVVHYEDIRNHVINGDPEVTNELTKMIQYLMAQGQSLADAKTNAMFSVVVNAKKAAILEAYHNTFVWIIVLGVIMLIASIGKAVTGKGLGLRSKEEKPKKEKQALLPSPKNEQ</sequence>
<keyword evidence="10" id="KW-1185">Reference proteome</keyword>
<feature type="compositionally biased region" description="Basic and acidic residues" evidence="6">
    <location>
        <begin position="522"/>
        <end position="533"/>
    </location>
</feature>
<gene>
    <name evidence="9" type="ORF">AMD01_10345</name>
</gene>
<dbReference type="PANTHER" id="PTHR23501:SF191">
    <property type="entry name" value="VACUOLAR BASIC AMINO ACID TRANSPORTER 4"/>
    <property type="match status" value="1"/>
</dbReference>
<dbReference type="EMBL" id="LILC01000013">
    <property type="protein sequence ID" value="KOO46250.1"/>
    <property type="molecule type" value="Genomic_DNA"/>
</dbReference>
<dbReference type="STRING" id="284581.AMD01_10345"/>
<feature type="transmembrane region" description="Helical" evidence="7">
    <location>
        <begin position="19"/>
        <end position="37"/>
    </location>
</feature>
<proteinExistence type="predicted"/>
<dbReference type="InterPro" id="IPR020846">
    <property type="entry name" value="MFS_dom"/>
</dbReference>
<feature type="transmembrane region" description="Helical" evidence="7">
    <location>
        <begin position="88"/>
        <end position="114"/>
    </location>
</feature>
<feature type="transmembrane region" description="Helical" evidence="7">
    <location>
        <begin position="342"/>
        <end position="364"/>
    </location>
</feature>
<evidence type="ECO:0000313" key="10">
    <source>
        <dbReference type="Proteomes" id="UP000037558"/>
    </source>
</evidence>
<comment type="subcellular location">
    <subcellularLocation>
        <location evidence="1">Cell membrane</location>
        <topology evidence="1">Multi-pass membrane protein</topology>
    </subcellularLocation>
</comment>
<keyword evidence="3 7" id="KW-0812">Transmembrane</keyword>